<sequence length="43" mass="4762">MAIDDVSDELADIIDWAIAFKHGGDLNYDFKPLDGMSIGSIYE</sequence>
<dbReference type="AlphaFoldDB" id="A0A383EQ63"/>
<feature type="non-terminal residue" evidence="1">
    <location>
        <position position="43"/>
    </location>
</feature>
<proteinExistence type="predicted"/>
<dbReference type="EMBL" id="UINC01227376">
    <property type="protein sequence ID" value="SVE58228.1"/>
    <property type="molecule type" value="Genomic_DNA"/>
</dbReference>
<reference evidence="1" key="1">
    <citation type="submission" date="2018-05" db="EMBL/GenBank/DDBJ databases">
        <authorList>
            <person name="Lanie J.A."/>
            <person name="Ng W.-L."/>
            <person name="Kazmierczak K.M."/>
            <person name="Andrzejewski T.M."/>
            <person name="Davidsen T.M."/>
            <person name="Wayne K.J."/>
            <person name="Tettelin H."/>
            <person name="Glass J.I."/>
            <person name="Rusch D."/>
            <person name="Podicherti R."/>
            <person name="Tsui H.-C.T."/>
            <person name="Winkler M.E."/>
        </authorList>
    </citation>
    <scope>NUCLEOTIDE SEQUENCE</scope>
</reference>
<evidence type="ECO:0000313" key="1">
    <source>
        <dbReference type="EMBL" id="SVE58228.1"/>
    </source>
</evidence>
<name>A0A383EQ63_9ZZZZ</name>
<gene>
    <name evidence="1" type="ORF">METZ01_LOCUS511082</name>
</gene>
<organism evidence="1">
    <name type="scientific">marine metagenome</name>
    <dbReference type="NCBI Taxonomy" id="408172"/>
    <lineage>
        <taxon>unclassified sequences</taxon>
        <taxon>metagenomes</taxon>
        <taxon>ecological metagenomes</taxon>
    </lineage>
</organism>
<protein>
    <submittedName>
        <fullName evidence="1">Uncharacterized protein</fullName>
    </submittedName>
</protein>
<accession>A0A383EQ63</accession>